<evidence type="ECO:0000256" key="1">
    <source>
        <dbReference type="SAM" id="Phobius"/>
    </source>
</evidence>
<reference evidence="2 3" key="1">
    <citation type="submission" date="2023-07" db="EMBL/GenBank/DDBJ databases">
        <title>Genomic Encyclopedia of Type Strains, Phase IV (KMG-IV): sequencing the most valuable type-strain genomes for metagenomic binning, comparative biology and taxonomic classification.</title>
        <authorList>
            <person name="Goeker M."/>
        </authorList>
    </citation>
    <scope>NUCLEOTIDE SEQUENCE [LARGE SCALE GENOMIC DNA]</scope>
    <source>
        <strain evidence="2 3">DSM 16784</strain>
    </source>
</reference>
<dbReference type="Proteomes" id="UP001230220">
    <property type="component" value="Unassembled WGS sequence"/>
</dbReference>
<organism evidence="2 3">
    <name type="scientific">Breznakia pachnodae</name>
    <dbReference type="NCBI Taxonomy" id="265178"/>
    <lineage>
        <taxon>Bacteria</taxon>
        <taxon>Bacillati</taxon>
        <taxon>Bacillota</taxon>
        <taxon>Erysipelotrichia</taxon>
        <taxon>Erysipelotrichales</taxon>
        <taxon>Erysipelotrichaceae</taxon>
        <taxon>Breznakia</taxon>
    </lineage>
</organism>
<feature type="transmembrane region" description="Helical" evidence="1">
    <location>
        <begin position="54"/>
        <end position="72"/>
    </location>
</feature>
<comment type="caution">
    <text evidence="2">The sequence shown here is derived from an EMBL/GenBank/DDBJ whole genome shotgun (WGS) entry which is preliminary data.</text>
</comment>
<evidence type="ECO:0000313" key="2">
    <source>
        <dbReference type="EMBL" id="MDQ0361244.1"/>
    </source>
</evidence>
<dbReference type="RefSeq" id="WP_307407802.1">
    <property type="nucleotide sequence ID" value="NZ_JAUSUR010000003.1"/>
</dbReference>
<evidence type="ECO:0000313" key="3">
    <source>
        <dbReference type="Proteomes" id="UP001230220"/>
    </source>
</evidence>
<dbReference type="PANTHER" id="PTHR37308">
    <property type="entry name" value="INTEGRAL MEMBRANE PROTEIN"/>
    <property type="match status" value="1"/>
</dbReference>
<dbReference type="EMBL" id="JAUSUR010000003">
    <property type="protein sequence ID" value="MDQ0361244.1"/>
    <property type="molecule type" value="Genomic_DNA"/>
</dbReference>
<sequence>MLKTFIGGIAVGLANIIPGVSGGTMMVVLGMFNKVMNSIDGLFSRHNKNRLEDFKFLFVLGIGAVLGLVVFAKVLEICFANYPTQTMFCFVGMVAFSIPSLVKTEMKDDRFSPIPFAVGCAIIFGLMFLAPENKELVLTTFPDIDPVYLITMVFLGLIAGGAMFMPGVSGSMILLIIGKYYLFKSLLANVTSFQMDIILPLGFMAVGIILGIILCGKLLKFLLANYHGMTINFILGLVVASSIVLIPISANYDVFTIVTSALALLLGGVIVLLLEKLA</sequence>
<keyword evidence="1" id="KW-1133">Transmembrane helix</keyword>
<keyword evidence="1" id="KW-0812">Transmembrane</keyword>
<feature type="transmembrane region" description="Helical" evidence="1">
    <location>
        <begin position="114"/>
        <end position="131"/>
    </location>
</feature>
<keyword evidence="1" id="KW-0472">Membrane</keyword>
<feature type="transmembrane region" description="Helical" evidence="1">
    <location>
        <begin position="231"/>
        <end position="248"/>
    </location>
</feature>
<dbReference type="Pfam" id="PF04018">
    <property type="entry name" value="VCA0040-like"/>
    <property type="match status" value="1"/>
</dbReference>
<name>A0ABU0E2X9_9FIRM</name>
<proteinExistence type="predicted"/>
<protein>
    <submittedName>
        <fullName evidence="2">Membrane protein</fullName>
    </submittedName>
</protein>
<feature type="transmembrane region" description="Helical" evidence="1">
    <location>
        <begin position="254"/>
        <end position="274"/>
    </location>
</feature>
<dbReference type="PANTHER" id="PTHR37308:SF1">
    <property type="entry name" value="POLYPRENYL-PHOSPHATE TRANSPORTER"/>
    <property type="match status" value="1"/>
</dbReference>
<feature type="transmembrane region" description="Helical" evidence="1">
    <location>
        <begin position="197"/>
        <end position="219"/>
    </location>
</feature>
<dbReference type="InterPro" id="IPR007163">
    <property type="entry name" value="VCA0040-like"/>
</dbReference>
<gene>
    <name evidence="2" type="ORF">J2S15_001991</name>
</gene>
<accession>A0ABU0E2X9</accession>
<feature type="transmembrane region" description="Helical" evidence="1">
    <location>
        <begin position="6"/>
        <end position="33"/>
    </location>
</feature>
<keyword evidence="3" id="KW-1185">Reference proteome</keyword>
<feature type="transmembrane region" description="Helical" evidence="1">
    <location>
        <begin position="84"/>
        <end position="102"/>
    </location>
</feature>